<feature type="region of interest" description="Disordered" evidence="1">
    <location>
        <begin position="1"/>
        <end position="36"/>
    </location>
</feature>
<protein>
    <submittedName>
        <fullName evidence="2">Uncharacterized protein</fullName>
    </submittedName>
</protein>
<evidence type="ECO:0000313" key="2">
    <source>
        <dbReference type="EMBL" id="CAK5282548.1"/>
    </source>
</evidence>
<dbReference type="Proteomes" id="UP001295794">
    <property type="component" value="Unassembled WGS sequence"/>
</dbReference>
<name>A0AAD2Q6R3_9AGAR</name>
<evidence type="ECO:0000313" key="3">
    <source>
        <dbReference type="Proteomes" id="UP001295794"/>
    </source>
</evidence>
<evidence type="ECO:0000256" key="1">
    <source>
        <dbReference type="SAM" id="MobiDB-lite"/>
    </source>
</evidence>
<feature type="compositionally biased region" description="Low complexity" evidence="1">
    <location>
        <begin position="12"/>
        <end position="22"/>
    </location>
</feature>
<dbReference type="EMBL" id="CAVNYO010000455">
    <property type="protein sequence ID" value="CAK5282548.1"/>
    <property type="molecule type" value="Genomic_DNA"/>
</dbReference>
<feature type="region of interest" description="Disordered" evidence="1">
    <location>
        <begin position="81"/>
        <end position="115"/>
    </location>
</feature>
<keyword evidence="3" id="KW-1185">Reference proteome</keyword>
<feature type="non-terminal residue" evidence="2">
    <location>
        <position position="1"/>
    </location>
</feature>
<reference evidence="2" key="1">
    <citation type="submission" date="2023-11" db="EMBL/GenBank/DDBJ databases">
        <authorList>
            <person name="De Vega J J."/>
            <person name="De Vega J J."/>
        </authorList>
    </citation>
    <scope>NUCLEOTIDE SEQUENCE</scope>
</reference>
<dbReference type="AlphaFoldDB" id="A0AAD2Q6R3"/>
<accession>A0AAD2Q6R3</accession>
<gene>
    <name evidence="2" type="ORF">MYCIT1_LOCUS34373</name>
</gene>
<proteinExistence type="predicted"/>
<comment type="caution">
    <text evidence="2">The sequence shown here is derived from an EMBL/GenBank/DDBJ whole genome shotgun (WGS) entry which is preliminary data.</text>
</comment>
<organism evidence="2 3">
    <name type="scientific">Mycena citricolor</name>
    <dbReference type="NCBI Taxonomy" id="2018698"/>
    <lineage>
        <taxon>Eukaryota</taxon>
        <taxon>Fungi</taxon>
        <taxon>Dikarya</taxon>
        <taxon>Basidiomycota</taxon>
        <taxon>Agaricomycotina</taxon>
        <taxon>Agaricomycetes</taxon>
        <taxon>Agaricomycetidae</taxon>
        <taxon>Agaricales</taxon>
        <taxon>Marasmiineae</taxon>
        <taxon>Mycenaceae</taxon>
        <taxon>Mycena</taxon>
    </lineage>
</organism>
<sequence>AAPDSRRGSRPGRGAATASARARAARRASIRQSESALRKGLRVVGLPGENIIGGGTKEMWARASRNLSGWYVEGGVDIRSASTKRRRDGESKVQPKRGSRITLPSHNARADCHSG</sequence>